<sequence>MDYCHQCRRHLNGALTCAGCGTAAEELRRRAPVPPEPRQNRSPGQDGRAAQDHEEFADAPESEIEPLVGHHPDRADRRGRPDRRRSAPARSGPRRARSKRGRRVLVGVLGVVLAAGALSLAQLALEPPGEDGASAVKEDTNTEFDGRPDGTAKPVTPDDPGPSATRGTGKGGSPVPGGSGKPGGTGSPDPGDSASSSDSPSPGDTGSADTGAPDSPASPDPSDSASGPGTPGGTASGTPTATPTSASPTPSSTPTESCTRILWWCA</sequence>
<accession>A0A6G9H3C2</accession>
<evidence type="ECO:0000256" key="1">
    <source>
        <dbReference type="SAM" id="MobiDB-lite"/>
    </source>
</evidence>
<feature type="compositionally biased region" description="Low complexity" evidence="1">
    <location>
        <begin position="187"/>
        <end position="228"/>
    </location>
</feature>
<feature type="compositionally biased region" description="Basic and acidic residues" evidence="1">
    <location>
        <begin position="136"/>
        <end position="150"/>
    </location>
</feature>
<feature type="compositionally biased region" description="Basic residues" evidence="1">
    <location>
        <begin position="80"/>
        <end position="99"/>
    </location>
</feature>
<evidence type="ECO:0000313" key="4">
    <source>
        <dbReference type="Proteomes" id="UP000501179"/>
    </source>
</evidence>
<keyword evidence="2" id="KW-0812">Transmembrane</keyword>
<dbReference type="KEGG" id="slia:HA039_24210"/>
<organism evidence="3 4">
    <name type="scientific">Streptomyces liangshanensis</name>
    <dbReference type="NCBI Taxonomy" id="2717324"/>
    <lineage>
        <taxon>Bacteria</taxon>
        <taxon>Bacillati</taxon>
        <taxon>Actinomycetota</taxon>
        <taxon>Actinomycetes</taxon>
        <taxon>Kitasatosporales</taxon>
        <taxon>Streptomycetaceae</taxon>
        <taxon>Streptomyces</taxon>
    </lineage>
</organism>
<evidence type="ECO:0000256" key="2">
    <source>
        <dbReference type="SAM" id="Phobius"/>
    </source>
</evidence>
<gene>
    <name evidence="3" type="ORF">HA039_24210</name>
</gene>
<keyword evidence="4" id="KW-1185">Reference proteome</keyword>
<protein>
    <submittedName>
        <fullName evidence="3">Uncharacterized protein</fullName>
    </submittedName>
</protein>
<feature type="transmembrane region" description="Helical" evidence="2">
    <location>
        <begin position="104"/>
        <end position="125"/>
    </location>
</feature>
<evidence type="ECO:0000313" key="3">
    <source>
        <dbReference type="EMBL" id="QIQ04964.1"/>
    </source>
</evidence>
<dbReference type="Proteomes" id="UP000501179">
    <property type="component" value="Chromosome"/>
</dbReference>
<dbReference type="AlphaFoldDB" id="A0A6G9H3C2"/>
<feature type="compositionally biased region" description="Basic and acidic residues" evidence="1">
    <location>
        <begin position="68"/>
        <end position="79"/>
    </location>
</feature>
<feature type="compositionally biased region" description="Gly residues" evidence="1">
    <location>
        <begin position="168"/>
        <end position="186"/>
    </location>
</feature>
<reference evidence="3 4" key="1">
    <citation type="submission" date="2020-03" db="EMBL/GenBank/DDBJ databases">
        <title>A novel species.</title>
        <authorList>
            <person name="Gao J."/>
        </authorList>
    </citation>
    <scope>NUCLEOTIDE SEQUENCE [LARGE SCALE GENOMIC DNA]</scope>
    <source>
        <strain evidence="3 4">QMT-12</strain>
    </source>
</reference>
<dbReference type="EMBL" id="CP050177">
    <property type="protein sequence ID" value="QIQ04964.1"/>
    <property type="molecule type" value="Genomic_DNA"/>
</dbReference>
<name>A0A6G9H3C2_9ACTN</name>
<proteinExistence type="predicted"/>
<feature type="region of interest" description="Disordered" evidence="1">
    <location>
        <begin position="26"/>
        <end position="99"/>
    </location>
</feature>
<keyword evidence="2" id="KW-1133">Transmembrane helix</keyword>
<feature type="region of interest" description="Disordered" evidence="1">
    <location>
        <begin position="127"/>
        <end position="260"/>
    </location>
</feature>
<dbReference type="RefSeq" id="WP_167033355.1">
    <property type="nucleotide sequence ID" value="NZ_CP050177.1"/>
</dbReference>
<feature type="compositionally biased region" description="Low complexity" evidence="1">
    <location>
        <begin position="236"/>
        <end position="255"/>
    </location>
</feature>
<keyword evidence="2" id="KW-0472">Membrane</keyword>